<dbReference type="PANTHER" id="PTHR22594">
    <property type="entry name" value="ASPARTYL/LYSYL-TRNA SYNTHETASE"/>
    <property type="match status" value="1"/>
</dbReference>
<dbReference type="InterPro" id="IPR045864">
    <property type="entry name" value="aa-tRNA-synth_II/BPL/LPL"/>
</dbReference>
<accession>T1ATV8</accession>
<keyword evidence="4" id="KW-0648">Protein biosynthesis</keyword>
<reference evidence="7" key="2">
    <citation type="journal article" date="2014" name="ISME J.">
        <title>Microbial stratification in low pH oxic and suboxic macroscopic growths along an acid mine drainage.</title>
        <authorList>
            <person name="Mendez-Garcia C."/>
            <person name="Mesa V."/>
            <person name="Sprenger R.R."/>
            <person name="Richter M."/>
            <person name="Diez M.S."/>
            <person name="Solano J."/>
            <person name="Bargiela R."/>
            <person name="Golyshina O.V."/>
            <person name="Manteca A."/>
            <person name="Ramos J.L."/>
            <person name="Gallego J.R."/>
            <person name="Llorente I."/>
            <person name="Martins Dos Santos V.A."/>
            <person name="Jensen O.N."/>
            <person name="Pelaez A.I."/>
            <person name="Sanchez J."/>
            <person name="Ferrer M."/>
        </authorList>
    </citation>
    <scope>NUCLEOTIDE SEQUENCE</scope>
</reference>
<dbReference type="Gene3D" id="3.30.930.10">
    <property type="entry name" value="Bira Bifunctional Protein, Domain 2"/>
    <property type="match status" value="1"/>
</dbReference>
<dbReference type="InterPro" id="IPR004364">
    <property type="entry name" value="Aa-tRNA-synt_II"/>
</dbReference>
<feature type="domain" description="Aminoacyl-transfer RNA synthetases class-II family profile" evidence="6">
    <location>
        <begin position="135"/>
        <end position="301"/>
    </location>
</feature>
<evidence type="ECO:0000256" key="3">
    <source>
        <dbReference type="ARBA" id="ARBA00022840"/>
    </source>
</evidence>
<gene>
    <name evidence="7" type="ORF">B1B_13047</name>
</gene>
<name>T1ATV8_9ZZZZ</name>
<dbReference type="GO" id="GO:0006421">
    <property type="term" value="P:asparaginyl-tRNA aminoacylation"/>
    <property type="evidence" value="ECO:0007669"/>
    <property type="project" value="TreeGrafter"/>
</dbReference>
<protein>
    <submittedName>
        <fullName evidence="7">Asparaginyl-tRNA synthetase</fullName>
    </submittedName>
</protein>
<dbReference type="InterPro" id="IPR006195">
    <property type="entry name" value="aa-tRNA-synth_II"/>
</dbReference>
<evidence type="ECO:0000256" key="4">
    <source>
        <dbReference type="ARBA" id="ARBA00022917"/>
    </source>
</evidence>
<dbReference type="SUPFAM" id="SSF55681">
    <property type="entry name" value="Class II aaRS and biotin synthetases"/>
    <property type="match status" value="1"/>
</dbReference>
<dbReference type="Gene3D" id="2.40.50.140">
    <property type="entry name" value="Nucleic acid-binding proteins"/>
    <property type="match status" value="1"/>
</dbReference>
<dbReference type="Pfam" id="PF00152">
    <property type="entry name" value="tRNA-synt_2"/>
    <property type="match status" value="1"/>
</dbReference>
<dbReference type="GO" id="GO:0003676">
    <property type="term" value="F:nucleic acid binding"/>
    <property type="evidence" value="ECO:0007669"/>
    <property type="project" value="InterPro"/>
</dbReference>
<keyword evidence="1" id="KW-0436">Ligase</keyword>
<dbReference type="GO" id="GO:0004816">
    <property type="term" value="F:asparagine-tRNA ligase activity"/>
    <property type="evidence" value="ECO:0007669"/>
    <property type="project" value="TreeGrafter"/>
</dbReference>
<evidence type="ECO:0000256" key="5">
    <source>
        <dbReference type="ARBA" id="ARBA00023146"/>
    </source>
</evidence>
<dbReference type="GO" id="GO:0005524">
    <property type="term" value="F:ATP binding"/>
    <property type="evidence" value="ECO:0007669"/>
    <property type="project" value="UniProtKB-KW"/>
</dbReference>
<evidence type="ECO:0000256" key="1">
    <source>
        <dbReference type="ARBA" id="ARBA00022598"/>
    </source>
</evidence>
<reference evidence="7" key="1">
    <citation type="submission" date="2013-08" db="EMBL/GenBank/DDBJ databases">
        <authorList>
            <person name="Mendez C."/>
            <person name="Richter M."/>
            <person name="Ferrer M."/>
            <person name="Sanchez J."/>
        </authorList>
    </citation>
    <scope>NUCLEOTIDE SEQUENCE</scope>
</reference>
<keyword evidence="3" id="KW-0067">ATP-binding</keyword>
<keyword evidence="2" id="KW-0547">Nucleotide-binding</keyword>
<sequence length="301" mass="33567">MTAPAFAPVEVVFGPEAVGRTVRLRGWLQKGRSSGGILFLLLRDRTGSVQVTGRRDALGEPTIEAVGHVQVEGALEVEGVVAEDRRAPGGREVRATAIRIVDAGEPFPIFAEQTEEFRLDHRHLVIRSPEHVATFRVKARLLAALREFLAGEEVLEMTPPVLTGNSAEGGSEAFELDYFGRPGYLGQTAQLYLEALIVPHERVYALTPSFRAEKSRTTRHLTEYLHLEVELAWCDLDGLLDFIERMVVFASTAVAERCPKELAVLGRAPEELRAIHAPFERLTYTHALERLRERGFHLEWG</sequence>
<evidence type="ECO:0000256" key="2">
    <source>
        <dbReference type="ARBA" id="ARBA00022741"/>
    </source>
</evidence>
<feature type="non-terminal residue" evidence="7">
    <location>
        <position position="301"/>
    </location>
</feature>
<dbReference type="EMBL" id="AUZY01008581">
    <property type="protein sequence ID" value="EQD45460.1"/>
    <property type="molecule type" value="Genomic_DNA"/>
</dbReference>
<dbReference type="InterPro" id="IPR012340">
    <property type="entry name" value="NA-bd_OB-fold"/>
</dbReference>
<evidence type="ECO:0000313" key="7">
    <source>
        <dbReference type="EMBL" id="EQD45460.1"/>
    </source>
</evidence>
<keyword evidence="5 7" id="KW-0030">Aminoacyl-tRNA synthetase</keyword>
<dbReference type="PROSITE" id="PS50862">
    <property type="entry name" value="AA_TRNA_LIGASE_II"/>
    <property type="match status" value="1"/>
</dbReference>
<evidence type="ECO:0000259" key="6">
    <source>
        <dbReference type="PROSITE" id="PS50862"/>
    </source>
</evidence>
<comment type="caution">
    <text evidence="7">The sequence shown here is derived from an EMBL/GenBank/DDBJ whole genome shotgun (WGS) entry which is preliminary data.</text>
</comment>
<proteinExistence type="predicted"/>
<dbReference type="Pfam" id="PF01336">
    <property type="entry name" value="tRNA_anti-codon"/>
    <property type="match status" value="1"/>
</dbReference>
<dbReference type="PANTHER" id="PTHR22594:SF34">
    <property type="entry name" value="ASPARAGINE--TRNA LIGASE, MITOCHONDRIAL-RELATED"/>
    <property type="match status" value="1"/>
</dbReference>
<dbReference type="SUPFAM" id="SSF50249">
    <property type="entry name" value="Nucleic acid-binding proteins"/>
    <property type="match status" value="1"/>
</dbReference>
<dbReference type="InterPro" id="IPR004365">
    <property type="entry name" value="NA-bd_OB_tRNA"/>
</dbReference>
<dbReference type="AlphaFoldDB" id="T1ATV8"/>
<organism evidence="7">
    <name type="scientific">mine drainage metagenome</name>
    <dbReference type="NCBI Taxonomy" id="410659"/>
    <lineage>
        <taxon>unclassified sequences</taxon>
        <taxon>metagenomes</taxon>
        <taxon>ecological metagenomes</taxon>
    </lineage>
</organism>